<dbReference type="EMBL" id="JBJUIK010000013">
    <property type="protein sequence ID" value="KAL3506968.1"/>
    <property type="molecule type" value="Genomic_DNA"/>
</dbReference>
<reference evidence="1 2" key="1">
    <citation type="submission" date="2024-11" db="EMBL/GenBank/DDBJ databases">
        <title>A near-complete genome assembly of Cinchona calisaya.</title>
        <authorList>
            <person name="Lian D.C."/>
            <person name="Zhao X.W."/>
            <person name="Wei L."/>
        </authorList>
    </citation>
    <scope>NUCLEOTIDE SEQUENCE [LARGE SCALE GENOMIC DNA]</scope>
    <source>
        <tissue evidence="1">Nenye</tissue>
    </source>
</reference>
<sequence>MASAYNRLQPRLEELRRSIEQQHQHLVITNVHSNSMDSHGIGNNKRRIKGFGTWSSMADSTSSMVWWRHSQSMSCTGGLVAERREEEIFLYGLPHFPFPPFSLSA</sequence>
<evidence type="ECO:0000313" key="1">
    <source>
        <dbReference type="EMBL" id="KAL3506968.1"/>
    </source>
</evidence>
<dbReference type="Proteomes" id="UP001630127">
    <property type="component" value="Unassembled WGS sequence"/>
</dbReference>
<proteinExistence type="predicted"/>
<keyword evidence="2" id="KW-1185">Reference proteome</keyword>
<evidence type="ECO:0000313" key="2">
    <source>
        <dbReference type="Proteomes" id="UP001630127"/>
    </source>
</evidence>
<gene>
    <name evidence="1" type="ORF">ACH5RR_032350</name>
</gene>
<dbReference type="AlphaFoldDB" id="A0ABD2YHW4"/>
<accession>A0ABD2YHW4</accession>
<organism evidence="1 2">
    <name type="scientific">Cinchona calisaya</name>
    <dbReference type="NCBI Taxonomy" id="153742"/>
    <lineage>
        <taxon>Eukaryota</taxon>
        <taxon>Viridiplantae</taxon>
        <taxon>Streptophyta</taxon>
        <taxon>Embryophyta</taxon>
        <taxon>Tracheophyta</taxon>
        <taxon>Spermatophyta</taxon>
        <taxon>Magnoliopsida</taxon>
        <taxon>eudicotyledons</taxon>
        <taxon>Gunneridae</taxon>
        <taxon>Pentapetalae</taxon>
        <taxon>asterids</taxon>
        <taxon>lamiids</taxon>
        <taxon>Gentianales</taxon>
        <taxon>Rubiaceae</taxon>
        <taxon>Cinchonoideae</taxon>
        <taxon>Cinchoneae</taxon>
        <taxon>Cinchona</taxon>
    </lineage>
</organism>
<name>A0ABD2YHW4_9GENT</name>
<comment type="caution">
    <text evidence="1">The sequence shown here is derived from an EMBL/GenBank/DDBJ whole genome shotgun (WGS) entry which is preliminary data.</text>
</comment>
<protein>
    <submittedName>
        <fullName evidence="1">Uncharacterized protein</fullName>
    </submittedName>
</protein>